<sequence length="207" mass="21727">MSPTSRQATANTAPPFKVHRGSGHLIHKQPPAASSSSSSSSSNSSVTSGLPTTTNNAAAHRPPPRQQQQQQPPVIIYTHSPKIIRTNPRDFMSIVQKLTGLESSVVARAGSPSPPTTSQHDESSSSTDSCTNTAVPPPYVDHMPSLGTHRHFMPPEIPPFAPAASELPLRASRGLYGGPFAPVMSSANMNSAAGGTVFSPHVAFPDH</sequence>
<feature type="compositionally biased region" description="Polar residues" evidence="1">
    <location>
        <begin position="1"/>
        <end position="12"/>
    </location>
</feature>
<dbReference type="GO" id="GO:0005634">
    <property type="term" value="C:nucleus"/>
    <property type="evidence" value="ECO:0007669"/>
    <property type="project" value="TreeGrafter"/>
</dbReference>
<dbReference type="PANTHER" id="PTHR33143:SF76">
    <property type="entry name" value="VQ MOTIF-CONTAINING PROTEIN 8, CHLOROPLASTIC"/>
    <property type="match status" value="1"/>
</dbReference>
<feature type="compositionally biased region" description="Low complexity" evidence="1">
    <location>
        <begin position="34"/>
        <end position="45"/>
    </location>
</feature>
<dbReference type="PANTHER" id="PTHR33143">
    <property type="entry name" value="F16F4.1 PROTEIN-RELATED"/>
    <property type="match status" value="1"/>
</dbReference>
<comment type="caution">
    <text evidence="3">The sequence shown here is derived from an EMBL/GenBank/DDBJ whole genome shotgun (WGS) entry which is preliminary data.</text>
</comment>
<feature type="compositionally biased region" description="Basic residues" evidence="1">
    <location>
        <begin position="17"/>
        <end position="27"/>
    </location>
</feature>
<dbReference type="EMBL" id="SPHZ02000002">
    <property type="protein sequence ID" value="KAF0930651.1"/>
    <property type="molecule type" value="Genomic_DNA"/>
</dbReference>
<dbReference type="InterPro" id="IPR008889">
    <property type="entry name" value="VQ"/>
</dbReference>
<feature type="region of interest" description="Disordered" evidence="1">
    <location>
        <begin position="107"/>
        <end position="135"/>
    </location>
</feature>
<feature type="compositionally biased region" description="Polar residues" evidence="1">
    <location>
        <begin position="46"/>
        <end position="57"/>
    </location>
</feature>
<dbReference type="Proteomes" id="UP000479710">
    <property type="component" value="Unassembled WGS sequence"/>
</dbReference>
<dbReference type="AlphaFoldDB" id="A0A6G1F1A1"/>
<accession>A0A6G1F1A1</accession>
<evidence type="ECO:0000313" key="4">
    <source>
        <dbReference type="Proteomes" id="UP000479710"/>
    </source>
</evidence>
<feature type="region of interest" description="Disordered" evidence="1">
    <location>
        <begin position="1"/>
        <end position="73"/>
    </location>
</feature>
<organism evidence="3 4">
    <name type="scientific">Oryza meyeriana var. granulata</name>
    <dbReference type="NCBI Taxonomy" id="110450"/>
    <lineage>
        <taxon>Eukaryota</taxon>
        <taxon>Viridiplantae</taxon>
        <taxon>Streptophyta</taxon>
        <taxon>Embryophyta</taxon>
        <taxon>Tracheophyta</taxon>
        <taxon>Spermatophyta</taxon>
        <taxon>Magnoliopsida</taxon>
        <taxon>Liliopsida</taxon>
        <taxon>Poales</taxon>
        <taxon>Poaceae</taxon>
        <taxon>BOP clade</taxon>
        <taxon>Oryzoideae</taxon>
        <taxon>Oryzeae</taxon>
        <taxon>Oryzinae</taxon>
        <taxon>Oryza</taxon>
        <taxon>Oryza meyeriana</taxon>
    </lineage>
</organism>
<feature type="domain" description="VQ" evidence="2">
    <location>
        <begin position="78"/>
        <end position="103"/>
    </location>
</feature>
<dbReference type="Pfam" id="PF05678">
    <property type="entry name" value="VQ"/>
    <property type="match status" value="1"/>
</dbReference>
<name>A0A6G1F1A1_9ORYZ</name>
<proteinExistence type="predicted"/>
<evidence type="ECO:0000313" key="3">
    <source>
        <dbReference type="EMBL" id="KAF0930651.1"/>
    </source>
</evidence>
<gene>
    <name evidence="3" type="ORF">E2562_034185</name>
</gene>
<keyword evidence="4" id="KW-1185">Reference proteome</keyword>
<feature type="compositionally biased region" description="Low complexity" evidence="1">
    <location>
        <begin position="124"/>
        <end position="133"/>
    </location>
</feature>
<reference evidence="3 4" key="1">
    <citation type="submission" date="2019-11" db="EMBL/GenBank/DDBJ databases">
        <title>Whole genome sequence of Oryza granulata.</title>
        <authorList>
            <person name="Li W."/>
        </authorList>
    </citation>
    <scope>NUCLEOTIDE SEQUENCE [LARGE SCALE GENOMIC DNA]</scope>
    <source>
        <strain evidence="4">cv. Menghai</strain>
        <tissue evidence="3">Leaf</tissue>
    </source>
</reference>
<dbReference type="InterPro" id="IPR039607">
    <property type="entry name" value="VQ_8/17/18/20/21/25"/>
</dbReference>
<dbReference type="OrthoDB" id="696933at2759"/>
<evidence type="ECO:0000259" key="2">
    <source>
        <dbReference type="Pfam" id="PF05678"/>
    </source>
</evidence>
<protein>
    <recommendedName>
        <fullName evidence="2">VQ domain-containing protein</fullName>
    </recommendedName>
</protein>
<evidence type="ECO:0000256" key="1">
    <source>
        <dbReference type="SAM" id="MobiDB-lite"/>
    </source>
</evidence>